<name>A0A939GEG9_9BACT</name>
<evidence type="ECO:0000313" key="3">
    <source>
        <dbReference type="Proteomes" id="UP000664034"/>
    </source>
</evidence>
<dbReference type="InterPro" id="IPR011250">
    <property type="entry name" value="OMP/PagP_B-barrel"/>
</dbReference>
<dbReference type="RefSeq" id="WP_207363295.1">
    <property type="nucleotide sequence ID" value="NZ_JAFMYV010000002.1"/>
</dbReference>
<dbReference type="Pfam" id="PF19573">
    <property type="entry name" value="DUF6089"/>
    <property type="match status" value="1"/>
</dbReference>
<dbReference type="EMBL" id="JAFMYV010000002">
    <property type="protein sequence ID" value="MBO0935729.1"/>
    <property type="molecule type" value="Genomic_DNA"/>
</dbReference>
<gene>
    <name evidence="2" type="ORF">J2I47_04125</name>
</gene>
<reference evidence="2" key="1">
    <citation type="submission" date="2021-03" db="EMBL/GenBank/DDBJ databases">
        <title>Fibrella sp. HMF5335 genome sequencing and assembly.</title>
        <authorList>
            <person name="Kang H."/>
            <person name="Kim H."/>
            <person name="Bae S."/>
            <person name="Joh K."/>
        </authorList>
    </citation>
    <scope>NUCLEOTIDE SEQUENCE</scope>
    <source>
        <strain evidence="2">HMF5335</strain>
    </source>
</reference>
<comment type="caution">
    <text evidence="2">The sequence shown here is derived from an EMBL/GenBank/DDBJ whole genome shotgun (WGS) entry which is preliminary data.</text>
</comment>
<accession>A0A939GEG9</accession>
<feature type="domain" description="DUF6089" evidence="1">
    <location>
        <begin position="16"/>
        <end position="221"/>
    </location>
</feature>
<evidence type="ECO:0000259" key="1">
    <source>
        <dbReference type="Pfam" id="PF19573"/>
    </source>
</evidence>
<sequence>MPVAPVLVRLFLAGFFLLPTISRAQKIEVGGALGGMLYKGDISPTLNPRFVQPGGGLFFRYHPTRSVALRVQVSTGRLVGVDSLTTDAFQRARGASFRNTVREFAVLGEYKFRNYTPLRNVKNWTPYVFGGLGVFTHGLRQPGEKPLNIAFPLGVGVKYEFHRPWTLGLEWGTRFTFTDSLDGLKQPTAGTPRLNQSDPDTNDQYTFVALTLSYTFYKVFCP</sequence>
<dbReference type="SUPFAM" id="SSF56925">
    <property type="entry name" value="OMPA-like"/>
    <property type="match status" value="1"/>
</dbReference>
<dbReference type="AlphaFoldDB" id="A0A939GEG9"/>
<organism evidence="2 3">
    <name type="scientific">Fibrella rubiginis</name>
    <dbReference type="NCBI Taxonomy" id="2817060"/>
    <lineage>
        <taxon>Bacteria</taxon>
        <taxon>Pseudomonadati</taxon>
        <taxon>Bacteroidota</taxon>
        <taxon>Cytophagia</taxon>
        <taxon>Cytophagales</taxon>
        <taxon>Spirosomataceae</taxon>
        <taxon>Fibrella</taxon>
    </lineage>
</organism>
<dbReference type="Gene3D" id="2.40.160.20">
    <property type="match status" value="1"/>
</dbReference>
<protein>
    <submittedName>
        <fullName evidence="2">Outer membrane beta-barrel protein</fullName>
    </submittedName>
</protein>
<dbReference type="InterPro" id="IPR045743">
    <property type="entry name" value="DUF6089"/>
</dbReference>
<evidence type="ECO:0000313" key="2">
    <source>
        <dbReference type="EMBL" id="MBO0935729.1"/>
    </source>
</evidence>
<proteinExistence type="predicted"/>
<keyword evidence="3" id="KW-1185">Reference proteome</keyword>
<dbReference type="Proteomes" id="UP000664034">
    <property type="component" value="Unassembled WGS sequence"/>
</dbReference>